<protein>
    <submittedName>
        <fullName evidence="4">Sugar phosphate nucleotidyltransferase</fullName>
    </submittedName>
</protein>
<dbReference type="Pfam" id="PF00483">
    <property type="entry name" value="NTP_transferase"/>
    <property type="match status" value="1"/>
</dbReference>
<keyword evidence="1" id="KW-0808">Transferase</keyword>
<feature type="domain" description="Nucleotidyl transferase" evidence="3">
    <location>
        <begin position="4"/>
        <end position="120"/>
    </location>
</feature>
<evidence type="ECO:0000256" key="2">
    <source>
        <dbReference type="ARBA" id="ARBA00022695"/>
    </source>
</evidence>
<evidence type="ECO:0000256" key="1">
    <source>
        <dbReference type="ARBA" id="ARBA00022679"/>
    </source>
</evidence>
<evidence type="ECO:0000313" key="5">
    <source>
        <dbReference type="Proteomes" id="UP001487296"/>
    </source>
</evidence>
<evidence type="ECO:0000259" key="3">
    <source>
        <dbReference type="Pfam" id="PF00483"/>
    </source>
</evidence>
<keyword evidence="5" id="KW-1185">Reference proteome</keyword>
<dbReference type="InterPro" id="IPR050065">
    <property type="entry name" value="GlmU-like"/>
</dbReference>
<comment type="caution">
    <text evidence="4">The sequence shown here is derived from an EMBL/GenBank/DDBJ whole genome shotgun (WGS) entry which is preliminary data.</text>
</comment>
<dbReference type="InterPro" id="IPR005835">
    <property type="entry name" value="NTP_transferase_dom"/>
</dbReference>
<proteinExistence type="predicted"/>
<dbReference type="Gene3D" id="3.90.550.10">
    <property type="entry name" value="Spore Coat Polysaccharide Biosynthesis Protein SpsA, Chain A"/>
    <property type="match status" value="1"/>
</dbReference>
<dbReference type="EMBL" id="JBBNFP010000003">
    <property type="protein sequence ID" value="MEQ2485720.1"/>
    <property type="molecule type" value="Genomic_DNA"/>
</dbReference>
<accession>A0ABV1FMV2</accession>
<sequence length="276" mass="30607">MKQAMIFAAGLGTRLKPLTDTMPKALVRVGGEPLLKRVVSRLGAAGFNHLVVNVHHFASQITNYLQANDNFGLDIRVSDETAELLDTGGGLRKAQPLFAPRCPILIHNVDILSNVDLDKFYRADWRVNCPDCGVPHLMAGARLLVSWRKTKRYLVFNDQMLLVGWVNIVTGEVKSPFPEVRAQLQQLLYPLAIGDEPLVVAGHLHLFAFSGIHAFSPTLFPQMVGWPNKFPIMDFYLKACATTPIMGYVKPDLRLMDVGKIDTLSDADDFVSTLVP</sequence>
<dbReference type="InterPro" id="IPR029044">
    <property type="entry name" value="Nucleotide-diphossugar_trans"/>
</dbReference>
<evidence type="ECO:0000313" key="4">
    <source>
        <dbReference type="EMBL" id="MEQ2485720.1"/>
    </source>
</evidence>
<dbReference type="SUPFAM" id="SSF53448">
    <property type="entry name" value="Nucleotide-diphospho-sugar transferases"/>
    <property type="match status" value="1"/>
</dbReference>
<organism evidence="4 5">
    <name type="scientific">Hallella faecis</name>
    <dbReference type="NCBI Taxonomy" id="2841596"/>
    <lineage>
        <taxon>Bacteria</taxon>
        <taxon>Pseudomonadati</taxon>
        <taxon>Bacteroidota</taxon>
        <taxon>Bacteroidia</taxon>
        <taxon>Bacteroidales</taxon>
        <taxon>Prevotellaceae</taxon>
        <taxon>Hallella</taxon>
    </lineage>
</organism>
<keyword evidence="2" id="KW-0548">Nucleotidyltransferase</keyword>
<dbReference type="RefSeq" id="WP_215758721.1">
    <property type="nucleotide sequence ID" value="NZ_JAHKBE010000002.1"/>
</dbReference>
<name>A0ABV1FMV2_9BACT</name>
<gene>
    <name evidence="4" type="ORF">AAAT34_01470</name>
</gene>
<dbReference type="PANTHER" id="PTHR43584">
    <property type="entry name" value="NUCLEOTIDYL TRANSFERASE"/>
    <property type="match status" value="1"/>
</dbReference>
<dbReference type="PANTHER" id="PTHR43584:SF8">
    <property type="entry name" value="N-ACETYLMURAMATE ALPHA-1-PHOSPHATE URIDYLYLTRANSFERASE"/>
    <property type="match status" value="1"/>
</dbReference>
<dbReference type="Proteomes" id="UP001487296">
    <property type="component" value="Unassembled WGS sequence"/>
</dbReference>
<reference evidence="4 5" key="1">
    <citation type="submission" date="2024-04" db="EMBL/GenBank/DDBJ databases">
        <title>Human intestinal bacterial collection.</title>
        <authorList>
            <person name="Pauvert C."/>
            <person name="Hitch T.C.A."/>
            <person name="Clavel T."/>
        </authorList>
    </citation>
    <scope>NUCLEOTIDE SEQUENCE [LARGE SCALE GENOMIC DNA]</scope>
    <source>
        <strain evidence="4 5">CLA-AA-H145</strain>
    </source>
</reference>